<gene>
    <name evidence="1" type="ORF">BECKLFY1418B_GA0070995_101627</name>
</gene>
<reference evidence="1" key="1">
    <citation type="submission" date="2019-02" db="EMBL/GenBank/DDBJ databases">
        <authorList>
            <person name="Gruber-Vodicka R. H."/>
            <person name="Seah K. B. B."/>
        </authorList>
    </citation>
    <scope>NUCLEOTIDE SEQUENCE</scope>
    <source>
        <strain evidence="1">BECK_M7</strain>
    </source>
</reference>
<protein>
    <submittedName>
        <fullName evidence="1">Uncharacterized protein</fullName>
    </submittedName>
</protein>
<name>A0A450UBR6_9GAMM</name>
<proteinExistence type="predicted"/>
<dbReference type="EMBL" id="CAADFF010000016">
    <property type="protein sequence ID" value="VFJ89611.1"/>
    <property type="molecule type" value="Genomic_DNA"/>
</dbReference>
<sequence length="79" mass="9323">MKKKDTAILDYNQFSINLGSDSVVGNLFEGLVAGEKRHFGEYDNENNNVEKFGDSLPWRNRSWRTTAKSEHWKDWKEMR</sequence>
<evidence type="ECO:0000313" key="1">
    <source>
        <dbReference type="EMBL" id="VFJ89611.1"/>
    </source>
</evidence>
<dbReference type="AlphaFoldDB" id="A0A450UBR6"/>
<accession>A0A450UBR6</accession>
<organism evidence="1">
    <name type="scientific">Candidatus Kentrum sp. LFY</name>
    <dbReference type="NCBI Taxonomy" id="2126342"/>
    <lineage>
        <taxon>Bacteria</taxon>
        <taxon>Pseudomonadati</taxon>
        <taxon>Pseudomonadota</taxon>
        <taxon>Gammaproteobacteria</taxon>
        <taxon>Candidatus Kentrum</taxon>
    </lineage>
</organism>